<dbReference type="SUPFAM" id="SSF52540">
    <property type="entry name" value="P-loop containing nucleoside triphosphate hydrolases"/>
    <property type="match status" value="1"/>
</dbReference>
<dbReference type="InterPro" id="IPR003439">
    <property type="entry name" value="ABC_transporter-like_ATP-bd"/>
</dbReference>
<dbReference type="CDD" id="cd03293">
    <property type="entry name" value="ABC_NrtD_SsuB_transporters"/>
    <property type="match status" value="1"/>
</dbReference>
<comment type="caution">
    <text evidence="7">The sequence shown here is derived from an EMBL/GenBank/DDBJ whole genome shotgun (WGS) entry which is preliminary data.</text>
</comment>
<evidence type="ECO:0000256" key="3">
    <source>
        <dbReference type="ARBA" id="ARBA00022475"/>
    </source>
</evidence>
<dbReference type="GO" id="GO:0005524">
    <property type="term" value="F:ATP binding"/>
    <property type="evidence" value="ECO:0007669"/>
    <property type="project" value="UniProtKB-KW"/>
</dbReference>
<dbReference type="InterPro" id="IPR027417">
    <property type="entry name" value="P-loop_NTPase"/>
</dbReference>
<dbReference type="PROSITE" id="PS50893">
    <property type="entry name" value="ABC_TRANSPORTER_2"/>
    <property type="match status" value="1"/>
</dbReference>
<accession>A0A158M427</accession>
<dbReference type="SMART" id="SM00382">
    <property type="entry name" value="AAA"/>
    <property type="match status" value="1"/>
</dbReference>
<sequence>MIRLEHVGKVYHGRQGSTHAVGDVSLDIEQGEFVSIVGPSDCGKSTLLNMMAGFLPPSSGRIHVDGQLVQGKVPPRLGYIFQKDTLLPWYTVSKNVALGLDFMGVRADEIAARVKRLLELGHLEDFAHAYPHQLSDGMRRRVALLMSLAVEPRILLLDEPFGALDTHTKTHLHRELGEIWRSLGQTIVMVTHDLDEAITLSDRVIVLSGPPSRVLLDERIIIEHPRDVFTLRETPQFTAHVQSLWAVLGQQFRAAA</sequence>
<evidence type="ECO:0000256" key="5">
    <source>
        <dbReference type="ARBA" id="ARBA00022840"/>
    </source>
</evidence>
<feature type="domain" description="ABC transporter" evidence="6">
    <location>
        <begin position="2"/>
        <end position="234"/>
    </location>
</feature>
<evidence type="ECO:0000256" key="2">
    <source>
        <dbReference type="ARBA" id="ARBA00022448"/>
    </source>
</evidence>
<organism evidence="7 8">
    <name type="scientific">Bordetella holmesii CDC-H585-BH</name>
    <dbReference type="NCBI Taxonomy" id="1331206"/>
    <lineage>
        <taxon>Bacteria</taxon>
        <taxon>Pseudomonadati</taxon>
        <taxon>Pseudomonadota</taxon>
        <taxon>Betaproteobacteria</taxon>
        <taxon>Burkholderiales</taxon>
        <taxon>Alcaligenaceae</taxon>
        <taxon>Bordetella</taxon>
    </lineage>
</organism>
<dbReference type="RefSeq" id="WP_005017126.1">
    <property type="nucleotide sequence ID" value="NZ_JFZZ01000090.1"/>
</dbReference>
<dbReference type="InterPro" id="IPR050166">
    <property type="entry name" value="ABC_transporter_ATP-bind"/>
</dbReference>
<keyword evidence="4" id="KW-0547">Nucleotide-binding</keyword>
<evidence type="ECO:0000256" key="1">
    <source>
        <dbReference type="ARBA" id="ARBA00005417"/>
    </source>
</evidence>
<protein>
    <submittedName>
        <fullName evidence="7">ABC transporter, ATP-binding protein</fullName>
    </submittedName>
</protein>
<evidence type="ECO:0000259" key="6">
    <source>
        <dbReference type="PROSITE" id="PS50893"/>
    </source>
</evidence>
<dbReference type="GeneID" id="93121839"/>
<evidence type="ECO:0000313" key="8">
    <source>
        <dbReference type="Proteomes" id="UP000026682"/>
    </source>
</evidence>
<proteinExistence type="inferred from homology"/>
<evidence type="ECO:0000256" key="4">
    <source>
        <dbReference type="ARBA" id="ARBA00022741"/>
    </source>
</evidence>
<dbReference type="STRING" id="35814.BBB42_17810"/>
<keyword evidence="3" id="KW-1003">Cell membrane</keyword>
<keyword evidence="3" id="KW-0472">Membrane</keyword>
<keyword evidence="5 7" id="KW-0067">ATP-binding</keyword>
<keyword evidence="2" id="KW-0813">Transport</keyword>
<gene>
    <name evidence="7" type="ORF">L497_3002</name>
</gene>
<dbReference type="Pfam" id="PF00005">
    <property type="entry name" value="ABC_tran"/>
    <property type="match status" value="1"/>
</dbReference>
<reference evidence="7 8" key="1">
    <citation type="submission" date="2014-03" db="EMBL/GenBank/DDBJ databases">
        <title>Genome sequence of Bordetella holmseii.</title>
        <authorList>
            <person name="Harvill E."/>
            <person name="Goodfield L.L."/>
            <person name="Ivanov Y."/>
            <person name="Meyer J.A."/>
            <person name="Newth C."/>
            <person name="Cassiday P."/>
            <person name="Tondella M.L."/>
            <person name="Liao P."/>
            <person name="Zimmerman J."/>
            <person name="Meert K."/>
            <person name="Wessel D."/>
            <person name="Berger J."/>
            <person name="Dean J.M."/>
            <person name="Holubkov R."/>
            <person name="Burr J."/>
            <person name="Liu T."/>
            <person name="Brinkac L.M."/>
            <person name="Sanka R."/>
            <person name="Kim M."/>
            <person name="Losada L."/>
        </authorList>
    </citation>
    <scope>NUCLEOTIDE SEQUENCE [LARGE SCALE GENOMIC DNA]</scope>
    <source>
        <strain evidence="7 8">CDC-H585-BH</strain>
    </source>
</reference>
<dbReference type="GO" id="GO:0016887">
    <property type="term" value="F:ATP hydrolysis activity"/>
    <property type="evidence" value="ECO:0007669"/>
    <property type="project" value="InterPro"/>
</dbReference>
<dbReference type="Gene3D" id="3.40.50.300">
    <property type="entry name" value="P-loop containing nucleotide triphosphate hydrolases"/>
    <property type="match status" value="1"/>
</dbReference>
<dbReference type="PANTHER" id="PTHR42788:SF13">
    <property type="entry name" value="ALIPHATIC SULFONATES IMPORT ATP-BINDING PROTEIN SSUB"/>
    <property type="match status" value="1"/>
</dbReference>
<dbReference type="PANTHER" id="PTHR42788">
    <property type="entry name" value="TAURINE IMPORT ATP-BINDING PROTEIN-RELATED"/>
    <property type="match status" value="1"/>
</dbReference>
<dbReference type="AlphaFoldDB" id="A0A158M427"/>
<dbReference type="InterPro" id="IPR003593">
    <property type="entry name" value="AAA+_ATPase"/>
</dbReference>
<name>A0A158M427_9BORD</name>
<evidence type="ECO:0000313" key="7">
    <source>
        <dbReference type="EMBL" id="KAK89726.1"/>
    </source>
</evidence>
<comment type="similarity">
    <text evidence="1">Belongs to the ABC transporter superfamily.</text>
</comment>
<dbReference type="PATRIC" id="fig|1331206.3.peg.2443"/>
<dbReference type="Proteomes" id="UP000026682">
    <property type="component" value="Unassembled WGS sequence"/>
</dbReference>
<dbReference type="EMBL" id="JFZZ01000090">
    <property type="protein sequence ID" value="KAK89726.1"/>
    <property type="molecule type" value="Genomic_DNA"/>
</dbReference>